<organism evidence="1 2">
    <name type="scientific">Longibacter salinarum</name>
    <dbReference type="NCBI Taxonomy" id="1850348"/>
    <lineage>
        <taxon>Bacteria</taxon>
        <taxon>Pseudomonadati</taxon>
        <taxon>Rhodothermota</taxon>
        <taxon>Rhodothermia</taxon>
        <taxon>Rhodothermales</taxon>
        <taxon>Salisaetaceae</taxon>
        <taxon>Longibacter</taxon>
    </lineage>
</organism>
<accession>A0A2A8CVM2</accession>
<dbReference type="OrthoDB" id="71423at2"/>
<dbReference type="RefSeq" id="WP_098077099.1">
    <property type="nucleotide sequence ID" value="NZ_PDEQ01000007.1"/>
</dbReference>
<sequence length="79" mass="9648">MRRVFSSIEVECRNDVPARVHWNDTSYRVESLVECWVVETRWWADADFSRRVYYRLYTDRGVLEVFRSGERWILARVSD</sequence>
<name>A0A2A8CVM2_9BACT</name>
<evidence type="ECO:0000313" key="1">
    <source>
        <dbReference type="EMBL" id="PEN12651.1"/>
    </source>
</evidence>
<dbReference type="AlphaFoldDB" id="A0A2A8CVM2"/>
<keyword evidence="2" id="KW-1185">Reference proteome</keyword>
<protein>
    <submittedName>
        <fullName evidence="1">Uncharacterized protein</fullName>
    </submittedName>
</protein>
<proteinExistence type="predicted"/>
<comment type="caution">
    <text evidence="1">The sequence shown here is derived from an EMBL/GenBank/DDBJ whole genome shotgun (WGS) entry which is preliminary data.</text>
</comment>
<gene>
    <name evidence="1" type="ORF">CRI94_14145</name>
</gene>
<evidence type="ECO:0000313" key="2">
    <source>
        <dbReference type="Proteomes" id="UP000220102"/>
    </source>
</evidence>
<dbReference type="Proteomes" id="UP000220102">
    <property type="component" value="Unassembled WGS sequence"/>
</dbReference>
<reference evidence="1 2" key="1">
    <citation type="submission" date="2017-10" db="EMBL/GenBank/DDBJ databases">
        <title>Draft genome of Longibacter Salinarum.</title>
        <authorList>
            <person name="Goh K.M."/>
            <person name="Shamsir M.S."/>
            <person name="Lim S.W."/>
        </authorList>
    </citation>
    <scope>NUCLEOTIDE SEQUENCE [LARGE SCALE GENOMIC DNA]</scope>
    <source>
        <strain evidence="1 2">KCTC 52045</strain>
    </source>
</reference>
<dbReference type="EMBL" id="PDEQ01000007">
    <property type="protein sequence ID" value="PEN12651.1"/>
    <property type="molecule type" value="Genomic_DNA"/>
</dbReference>